<accession>A0A8S4RT22</accession>
<proteinExistence type="predicted"/>
<comment type="caution">
    <text evidence="1">The sequence shown here is derived from an EMBL/GenBank/DDBJ whole genome shotgun (WGS) entry which is preliminary data.</text>
</comment>
<dbReference type="OrthoDB" id="7463693at2759"/>
<organism evidence="1 2">
    <name type="scientific">Pararge aegeria aegeria</name>
    <dbReference type="NCBI Taxonomy" id="348720"/>
    <lineage>
        <taxon>Eukaryota</taxon>
        <taxon>Metazoa</taxon>
        <taxon>Ecdysozoa</taxon>
        <taxon>Arthropoda</taxon>
        <taxon>Hexapoda</taxon>
        <taxon>Insecta</taxon>
        <taxon>Pterygota</taxon>
        <taxon>Neoptera</taxon>
        <taxon>Endopterygota</taxon>
        <taxon>Lepidoptera</taxon>
        <taxon>Glossata</taxon>
        <taxon>Ditrysia</taxon>
        <taxon>Papilionoidea</taxon>
        <taxon>Nymphalidae</taxon>
        <taxon>Satyrinae</taxon>
        <taxon>Satyrini</taxon>
        <taxon>Parargina</taxon>
        <taxon>Pararge</taxon>
    </lineage>
</organism>
<keyword evidence="2" id="KW-1185">Reference proteome</keyword>
<dbReference type="EMBL" id="CAKXAJ010025447">
    <property type="protein sequence ID" value="CAH2239660.1"/>
    <property type="molecule type" value="Genomic_DNA"/>
</dbReference>
<evidence type="ECO:0000313" key="2">
    <source>
        <dbReference type="Proteomes" id="UP000838756"/>
    </source>
</evidence>
<evidence type="ECO:0000313" key="1">
    <source>
        <dbReference type="EMBL" id="CAH2239660.1"/>
    </source>
</evidence>
<protein>
    <submittedName>
        <fullName evidence="1">Jg20595 protein</fullName>
    </submittedName>
</protein>
<dbReference type="AlphaFoldDB" id="A0A8S4RT22"/>
<dbReference type="Proteomes" id="UP000838756">
    <property type="component" value="Unassembled WGS sequence"/>
</dbReference>
<sequence>MHKVDFLDSESLARLLELDPVENFILQAPKVLGTSISGDFQKHFHVVLPAHHTSVSHAISISLSSRQYFPCCYILK</sequence>
<gene>
    <name evidence="1" type="primary">jg20595</name>
    <name evidence="1" type="ORF">PAEG_LOCUS16323</name>
</gene>
<name>A0A8S4RT22_9NEOP</name>
<reference evidence="1" key="1">
    <citation type="submission" date="2022-03" db="EMBL/GenBank/DDBJ databases">
        <authorList>
            <person name="Lindestad O."/>
        </authorList>
    </citation>
    <scope>NUCLEOTIDE SEQUENCE</scope>
</reference>